<protein>
    <submittedName>
        <fullName evidence="1">Uncharacterized protein</fullName>
    </submittedName>
</protein>
<dbReference type="EMBL" id="AUZZ01000132">
    <property type="protein sequence ID" value="EQD69099.1"/>
    <property type="molecule type" value="Genomic_DNA"/>
</dbReference>
<evidence type="ECO:0000313" key="1">
    <source>
        <dbReference type="EMBL" id="EQD69099.1"/>
    </source>
</evidence>
<reference evidence="1" key="2">
    <citation type="journal article" date="2014" name="ISME J.">
        <title>Microbial stratification in low pH oxic and suboxic macroscopic growths along an acid mine drainage.</title>
        <authorList>
            <person name="Mendez-Garcia C."/>
            <person name="Mesa V."/>
            <person name="Sprenger R.R."/>
            <person name="Richter M."/>
            <person name="Diez M.S."/>
            <person name="Solano J."/>
            <person name="Bargiela R."/>
            <person name="Golyshina O.V."/>
            <person name="Manteca A."/>
            <person name="Ramos J.L."/>
            <person name="Gallego J.R."/>
            <person name="Llorente I."/>
            <person name="Martins Dos Santos V.A."/>
            <person name="Jensen O.N."/>
            <person name="Pelaez A.I."/>
            <person name="Sanchez J."/>
            <person name="Ferrer M."/>
        </authorList>
    </citation>
    <scope>NUCLEOTIDE SEQUENCE</scope>
</reference>
<comment type="caution">
    <text evidence="1">The sequence shown here is derived from an EMBL/GenBank/DDBJ whole genome shotgun (WGS) entry which is preliminary data.</text>
</comment>
<accession>T1CLQ1</accession>
<name>T1CLQ1_9ZZZZ</name>
<dbReference type="AlphaFoldDB" id="T1CLQ1"/>
<reference evidence="1" key="1">
    <citation type="submission" date="2013-08" db="EMBL/GenBank/DDBJ databases">
        <authorList>
            <person name="Mendez C."/>
            <person name="Richter M."/>
            <person name="Ferrer M."/>
            <person name="Sanchez J."/>
        </authorList>
    </citation>
    <scope>NUCLEOTIDE SEQUENCE</scope>
</reference>
<organism evidence="1">
    <name type="scientific">mine drainage metagenome</name>
    <dbReference type="NCBI Taxonomy" id="410659"/>
    <lineage>
        <taxon>unclassified sequences</taxon>
        <taxon>metagenomes</taxon>
        <taxon>ecological metagenomes</taxon>
    </lineage>
</organism>
<feature type="non-terminal residue" evidence="1">
    <location>
        <position position="86"/>
    </location>
</feature>
<gene>
    <name evidence="1" type="ORF">B2A_00191</name>
</gene>
<proteinExistence type="predicted"/>
<sequence length="86" mass="10019">MRMNTYRVTDKPKRYISVCVVCDGLFDTRRTDAMTCSPQCRTRGHRTGDIKRYAEWVHRMAGADVEVPSHLRTRAVQILLPERLPQ</sequence>